<dbReference type="Pfam" id="PF10011">
    <property type="entry name" value="DUF2254"/>
    <property type="match status" value="1"/>
</dbReference>
<proteinExistence type="predicted"/>
<keyword evidence="4" id="KW-1185">Reference proteome</keyword>
<accession>A0ABP5IMS3</accession>
<keyword evidence="2" id="KW-0812">Transmembrane</keyword>
<keyword evidence="2" id="KW-1133">Transmembrane helix</keyword>
<evidence type="ECO:0000256" key="2">
    <source>
        <dbReference type="SAM" id="Phobius"/>
    </source>
</evidence>
<dbReference type="EMBL" id="BAAAMQ010000009">
    <property type="protein sequence ID" value="GAA2101036.1"/>
    <property type="molecule type" value="Genomic_DNA"/>
</dbReference>
<comment type="caution">
    <text evidence="3">The sequence shown here is derived from an EMBL/GenBank/DDBJ whole genome shotgun (WGS) entry which is preliminary data.</text>
</comment>
<feature type="transmembrane region" description="Helical" evidence="2">
    <location>
        <begin position="143"/>
        <end position="163"/>
    </location>
</feature>
<sequence length="433" mass="46241">MVGEVKIRARQAQLRESMWFVPGVMVVAAIGLAQGVIVLDLWLDARTVDVLPESFLIGVEGSRGILVAIGGSVLAVAATTFSITMSVIATASSTYGPRLVRNFMSDRSNQRVLGLFVGTFVYCLMVLRRVQDSSDGITFVPHVAVYGALLLALASVAALVFFLHHISDVIQVPTLVRRVRAELEAAVDDLYGDVGLERVPADALAVASADVLAPRTGYVTFVDASALVRAATGVGVAELVATPGTHVMAGEPLARVSGDAEEMSRIVCAHVRVGDTRTPTQDIELAVQQMVEMAVRAVSPSTNDPYTARNVVEELASGMARAMRHPAPGDGWVDDRGVVRLVWRLPSGAELVDLVFDDLRLYAAGDPEVVRASLRLAGRVVRLAAPETVERVRVQVDELLAASEREGTSAFDLERLRASRDQLGIGSPDVGPM</sequence>
<evidence type="ECO:0000256" key="1">
    <source>
        <dbReference type="ARBA" id="ARBA00022679"/>
    </source>
</evidence>
<dbReference type="InterPro" id="IPR036566">
    <property type="entry name" value="PYNP-like_C_sf"/>
</dbReference>
<feature type="transmembrane region" description="Helical" evidence="2">
    <location>
        <begin position="112"/>
        <end position="131"/>
    </location>
</feature>
<dbReference type="Proteomes" id="UP001501161">
    <property type="component" value="Unassembled WGS sequence"/>
</dbReference>
<feature type="transmembrane region" description="Helical" evidence="2">
    <location>
        <begin position="63"/>
        <end position="91"/>
    </location>
</feature>
<dbReference type="SUPFAM" id="SSF54680">
    <property type="entry name" value="Pyrimidine nucleoside phosphorylase C-terminal domain"/>
    <property type="match status" value="1"/>
</dbReference>
<keyword evidence="2" id="KW-0472">Membrane</keyword>
<gene>
    <name evidence="3" type="ORF">GCM10009726_11220</name>
</gene>
<organism evidence="3 4">
    <name type="scientific">Nocardioides furvisabuli</name>
    <dbReference type="NCBI Taxonomy" id="375542"/>
    <lineage>
        <taxon>Bacteria</taxon>
        <taxon>Bacillati</taxon>
        <taxon>Actinomycetota</taxon>
        <taxon>Actinomycetes</taxon>
        <taxon>Propionibacteriales</taxon>
        <taxon>Nocardioidaceae</taxon>
        <taxon>Nocardioides</taxon>
    </lineage>
</organism>
<protein>
    <submittedName>
        <fullName evidence="3">DUF2254 domain-containing protein</fullName>
    </submittedName>
</protein>
<name>A0ABP5IMS3_9ACTN</name>
<feature type="transmembrane region" description="Helical" evidence="2">
    <location>
        <begin position="20"/>
        <end position="43"/>
    </location>
</feature>
<reference evidence="4" key="1">
    <citation type="journal article" date="2019" name="Int. J. Syst. Evol. Microbiol.">
        <title>The Global Catalogue of Microorganisms (GCM) 10K type strain sequencing project: providing services to taxonomists for standard genome sequencing and annotation.</title>
        <authorList>
            <consortium name="The Broad Institute Genomics Platform"/>
            <consortium name="The Broad Institute Genome Sequencing Center for Infectious Disease"/>
            <person name="Wu L."/>
            <person name="Ma J."/>
        </authorList>
    </citation>
    <scope>NUCLEOTIDE SEQUENCE [LARGE SCALE GENOMIC DNA]</scope>
    <source>
        <strain evidence="4">JCM 13813</strain>
    </source>
</reference>
<dbReference type="InterPro" id="IPR018723">
    <property type="entry name" value="DUF2254_membrane"/>
</dbReference>
<keyword evidence="1" id="KW-0808">Transferase</keyword>
<evidence type="ECO:0000313" key="4">
    <source>
        <dbReference type="Proteomes" id="UP001501161"/>
    </source>
</evidence>
<evidence type="ECO:0000313" key="3">
    <source>
        <dbReference type="EMBL" id="GAA2101036.1"/>
    </source>
</evidence>